<organism evidence="1">
    <name type="scientific">Bathycoccus sp. RCC716 virus 1</name>
    <dbReference type="NCBI Taxonomy" id="2530038"/>
    <lineage>
        <taxon>Viruses</taxon>
        <taxon>Varidnaviria</taxon>
        <taxon>Bamfordvirae</taxon>
        <taxon>Nucleocytoviricota</taxon>
        <taxon>Megaviricetes</taxon>
        <taxon>Algavirales</taxon>
        <taxon>Phycodnaviridae</taxon>
        <taxon>Prasinovirus</taxon>
    </lineage>
</organism>
<reference evidence="1" key="1">
    <citation type="submission" date="2019-02" db="EMBL/GenBank/DDBJ databases">
        <authorList>
            <person name="Bachy C."/>
            <person name="Yung C.-M."/>
            <person name="Roux S."/>
            <person name="Sullivan M.B."/>
            <person name="Worden A.Z."/>
        </authorList>
    </citation>
    <scope>NUCLEOTIDE SEQUENCE</scope>
    <source>
        <strain evidence="1">BII-V1</strain>
    </source>
</reference>
<proteinExistence type="predicted"/>
<dbReference type="EMBL" id="MK522034">
    <property type="protein sequence ID" value="QOR60156.1"/>
    <property type="molecule type" value="Genomic_DNA"/>
</dbReference>
<evidence type="ECO:0000313" key="1">
    <source>
        <dbReference type="EMBL" id="QOR60156.1"/>
    </source>
</evidence>
<accession>A0A7S6NXU4</accession>
<name>A0A7S6NXU4_9PHYC</name>
<sequence>MEKYLRRLLAIIDDNKHNMREGDYIEMCDNLNKIRKINARERIQKSFRTIIKLAKYTIVTKIGLKILFDKRRGNDNDE</sequence>
<protein>
    <submittedName>
        <fullName evidence="1">Uncharacterized protein</fullName>
    </submittedName>
</protein>